<dbReference type="SUPFAM" id="SSF51206">
    <property type="entry name" value="cAMP-binding domain-like"/>
    <property type="match status" value="1"/>
</dbReference>
<gene>
    <name evidence="6" type="ORF">DW663_02595</name>
</gene>
<dbReference type="PROSITE" id="PS50042">
    <property type="entry name" value="CNMP_BINDING_3"/>
    <property type="match status" value="1"/>
</dbReference>
<dbReference type="SMART" id="SM00419">
    <property type="entry name" value="HTH_CRP"/>
    <property type="match status" value="1"/>
</dbReference>
<evidence type="ECO:0000313" key="6">
    <source>
        <dbReference type="EMBL" id="RHF74373.1"/>
    </source>
</evidence>
<dbReference type="AlphaFoldDB" id="A0A414Q0P3"/>
<dbReference type="GO" id="GO:0003677">
    <property type="term" value="F:DNA binding"/>
    <property type="evidence" value="ECO:0007669"/>
    <property type="project" value="UniProtKB-KW"/>
</dbReference>
<dbReference type="PROSITE" id="PS51063">
    <property type="entry name" value="HTH_CRP_2"/>
    <property type="match status" value="1"/>
</dbReference>
<dbReference type="Gene3D" id="1.10.10.10">
    <property type="entry name" value="Winged helix-like DNA-binding domain superfamily/Winged helix DNA-binding domain"/>
    <property type="match status" value="1"/>
</dbReference>
<dbReference type="InterPro" id="IPR050397">
    <property type="entry name" value="Env_Response_Regulators"/>
</dbReference>
<name>A0A414Q0P3_FUSMR</name>
<dbReference type="EMBL" id="QRHL01000002">
    <property type="protein sequence ID" value="RHF74373.1"/>
    <property type="molecule type" value="Genomic_DNA"/>
</dbReference>
<evidence type="ECO:0000256" key="2">
    <source>
        <dbReference type="ARBA" id="ARBA00023125"/>
    </source>
</evidence>
<dbReference type="PANTHER" id="PTHR24567">
    <property type="entry name" value="CRP FAMILY TRANSCRIPTIONAL REGULATORY PROTEIN"/>
    <property type="match status" value="1"/>
</dbReference>
<dbReference type="InterPro" id="IPR014710">
    <property type="entry name" value="RmlC-like_jellyroll"/>
</dbReference>
<evidence type="ECO:0000313" key="7">
    <source>
        <dbReference type="Proteomes" id="UP000284676"/>
    </source>
</evidence>
<feature type="domain" description="HTH crp-type" evidence="5">
    <location>
        <begin position="143"/>
        <end position="216"/>
    </location>
</feature>
<evidence type="ECO:0000256" key="3">
    <source>
        <dbReference type="ARBA" id="ARBA00023163"/>
    </source>
</evidence>
<keyword evidence="1" id="KW-0805">Transcription regulation</keyword>
<dbReference type="InterPro" id="IPR012318">
    <property type="entry name" value="HTH_CRP"/>
</dbReference>
<dbReference type="Gene3D" id="2.60.120.10">
    <property type="entry name" value="Jelly Rolls"/>
    <property type="match status" value="1"/>
</dbReference>
<dbReference type="InterPro" id="IPR036390">
    <property type="entry name" value="WH_DNA-bd_sf"/>
</dbReference>
<evidence type="ECO:0000256" key="1">
    <source>
        <dbReference type="ARBA" id="ARBA00023015"/>
    </source>
</evidence>
<dbReference type="InterPro" id="IPR018490">
    <property type="entry name" value="cNMP-bd_dom_sf"/>
</dbReference>
<dbReference type="SMART" id="SM00100">
    <property type="entry name" value="cNMP"/>
    <property type="match status" value="1"/>
</dbReference>
<comment type="caution">
    <text evidence="6">The sequence shown here is derived from an EMBL/GenBank/DDBJ whole genome shotgun (WGS) entry which is preliminary data.</text>
</comment>
<dbReference type="Pfam" id="PF13545">
    <property type="entry name" value="HTH_Crp_2"/>
    <property type="match status" value="1"/>
</dbReference>
<protein>
    <submittedName>
        <fullName evidence="6">Crp/Fnr family transcriptional regulator</fullName>
    </submittedName>
</protein>
<dbReference type="CDD" id="cd00038">
    <property type="entry name" value="CAP_ED"/>
    <property type="match status" value="1"/>
</dbReference>
<dbReference type="InterPro" id="IPR000595">
    <property type="entry name" value="cNMP-bd_dom"/>
</dbReference>
<keyword evidence="3" id="KW-0804">Transcription</keyword>
<dbReference type="Proteomes" id="UP000284676">
    <property type="component" value="Unassembled WGS sequence"/>
</dbReference>
<dbReference type="GO" id="GO:0005829">
    <property type="term" value="C:cytosol"/>
    <property type="evidence" value="ECO:0007669"/>
    <property type="project" value="TreeGrafter"/>
</dbReference>
<evidence type="ECO:0000259" key="5">
    <source>
        <dbReference type="PROSITE" id="PS51063"/>
    </source>
</evidence>
<dbReference type="SUPFAM" id="SSF46785">
    <property type="entry name" value="Winged helix' DNA-binding domain"/>
    <property type="match status" value="1"/>
</dbReference>
<proteinExistence type="predicted"/>
<dbReference type="PANTHER" id="PTHR24567:SF74">
    <property type="entry name" value="HTH-TYPE TRANSCRIPTIONAL REGULATOR ARCR"/>
    <property type="match status" value="1"/>
</dbReference>
<organism evidence="6 7">
    <name type="scientific">Fusobacterium mortiferum</name>
    <dbReference type="NCBI Taxonomy" id="850"/>
    <lineage>
        <taxon>Bacteria</taxon>
        <taxon>Fusobacteriati</taxon>
        <taxon>Fusobacteriota</taxon>
        <taxon>Fusobacteriia</taxon>
        <taxon>Fusobacteriales</taxon>
        <taxon>Fusobacteriaceae</taxon>
        <taxon>Fusobacterium</taxon>
    </lineage>
</organism>
<sequence length="225" mass="26348">MDKFNSIKIFSNINSSSKKNLIKYSKIKKYKKGEHLFLDRDRVNCVYFVLAGIASLYKLNSAHDKKVIFIYGKGEILNEVILQKNMSSLNCEFLCDTEILEIPSTKFLEVMSCDFQLSRNVIDSMAYKIRRLYHQLKNTSNSIRLDKQIASKLWKLSRDFGKETDEGIEIDFNLSISYLADMLGSKRETVSRQLKILSEKELIIVKRNRFIVVDREKLLKYFRNS</sequence>
<keyword evidence="2" id="KW-0238">DNA-binding</keyword>
<dbReference type="GO" id="GO:0003700">
    <property type="term" value="F:DNA-binding transcription factor activity"/>
    <property type="evidence" value="ECO:0007669"/>
    <property type="project" value="TreeGrafter"/>
</dbReference>
<reference evidence="6 7" key="1">
    <citation type="submission" date="2018-08" db="EMBL/GenBank/DDBJ databases">
        <title>A genome reference for cultivated species of the human gut microbiota.</title>
        <authorList>
            <person name="Zou Y."/>
            <person name="Xue W."/>
            <person name="Luo G."/>
        </authorList>
    </citation>
    <scope>NUCLEOTIDE SEQUENCE [LARGE SCALE GENOMIC DNA]</scope>
    <source>
        <strain evidence="6 7">AM25-1</strain>
    </source>
</reference>
<dbReference type="Pfam" id="PF00027">
    <property type="entry name" value="cNMP_binding"/>
    <property type="match status" value="1"/>
</dbReference>
<dbReference type="InterPro" id="IPR036388">
    <property type="entry name" value="WH-like_DNA-bd_sf"/>
</dbReference>
<dbReference type="RefSeq" id="WP_118234027.1">
    <property type="nucleotide sequence ID" value="NZ_JAQEHD010000001.1"/>
</dbReference>
<evidence type="ECO:0000259" key="4">
    <source>
        <dbReference type="PROSITE" id="PS50042"/>
    </source>
</evidence>
<feature type="domain" description="Cyclic nucleotide-binding" evidence="4">
    <location>
        <begin position="9"/>
        <end position="82"/>
    </location>
</feature>
<accession>A0A414Q0P3</accession>